<feature type="domain" description="Exonuclease" evidence="8">
    <location>
        <begin position="2"/>
        <end position="167"/>
    </location>
</feature>
<evidence type="ECO:0000256" key="6">
    <source>
        <dbReference type="ARBA" id="ARBA00022932"/>
    </source>
</evidence>
<dbReference type="SUPFAM" id="SSF53098">
    <property type="entry name" value="Ribonuclease H-like"/>
    <property type="match status" value="1"/>
</dbReference>
<keyword evidence="3" id="KW-0235">DNA replication</keyword>
<keyword evidence="4" id="KW-0540">Nuclease</keyword>
<dbReference type="GO" id="GO:0006260">
    <property type="term" value="P:DNA replication"/>
    <property type="evidence" value="ECO:0007669"/>
    <property type="project" value="UniProtKB-KW"/>
</dbReference>
<keyword evidence="5 9" id="KW-0269">Exonuclease</keyword>
<keyword evidence="6" id="KW-0239">DNA-directed DNA polymerase</keyword>
<evidence type="ECO:0000256" key="4">
    <source>
        <dbReference type="ARBA" id="ARBA00022722"/>
    </source>
</evidence>
<evidence type="ECO:0000256" key="7">
    <source>
        <dbReference type="ARBA" id="ARBA00070925"/>
    </source>
</evidence>
<dbReference type="OrthoDB" id="9803913at2"/>
<gene>
    <name evidence="9" type="ORF">NRIC_23210</name>
</gene>
<organism evidence="9 10">
    <name type="scientific">Enterococcus florum</name>
    <dbReference type="NCBI Taxonomy" id="2480627"/>
    <lineage>
        <taxon>Bacteria</taxon>
        <taxon>Bacillati</taxon>
        <taxon>Bacillota</taxon>
        <taxon>Bacilli</taxon>
        <taxon>Lactobacillales</taxon>
        <taxon>Enterococcaceae</taxon>
        <taxon>Enterococcus</taxon>
    </lineage>
</organism>
<name>A0A4P5P957_9ENTE</name>
<reference evidence="10" key="1">
    <citation type="submission" date="2019-02" db="EMBL/GenBank/DDBJ databases">
        <title>Draft genome sequence of Enterococcus sp. Gos25-1.</title>
        <authorList>
            <person name="Tanaka N."/>
            <person name="Shiwa Y."/>
            <person name="Fujita N."/>
        </authorList>
    </citation>
    <scope>NUCLEOTIDE SEQUENCE [LARGE SCALE GENOMIC DNA]</scope>
    <source>
        <strain evidence="10">Gos25-1</strain>
    </source>
</reference>
<dbReference type="GO" id="GO:0003887">
    <property type="term" value="F:DNA-directed DNA polymerase activity"/>
    <property type="evidence" value="ECO:0007669"/>
    <property type="project" value="UniProtKB-KW"/>
</dbReference>
<evidence type="ECO:0000256" key="1">
    <source>
        <dbReference type="ARBA" id="ARBA00022679"/>
    </source>
</evidence>
<dbReference type="InterPro" id="IPR036397">
    <property type="entry name" value="RNaseH_sf"/>
</dbReference>
<dbReference type="InterPro" id="IPR013520">
    <property type="entry name" value="Ribonucl_H"/>
</dbReference>
<dbReference type="PANTHER" id="PTHR30231">
    <property type="entry name" value="DNA POLYMERASE III SUBUNIT EPSILON"/>
    <property type="match status" value="1"/>
</dbReference>
<evidence type="ECO:0000256" key="5">
    <source>
        <dbReference type="ARBA" id="ARBA00022839"/>
    </source>
</evidence>
<evidence type="ECO:0000259" key="8">
    <source>
        <dbReference type="SMART" id="SM00479"/>
    </source>
</evidence>
<protein>
    <recommendedName>
        <fullName evidence="7">DNA polymerase III polC-type</fullName>
    </recommendedName>
</protein>
<dbReference type="EMBL" id="BJCC01000018">
    <property type="protein sequence ID" value="GCF94430.1"/>
    <property type="molecule type" value="Genomic_DNA"/>
</dbReference>
<evidence type="ECO:0000256" key="3">
    <source>
        <dbReference type="ARBA" id="ARBA00022705"/>
    </source>
</evidence>
<dbReference type="AlphaFoldDB" id="A0A4P5P957"/>
<keyword evidence="5 9" id="KW-0378">Hydrolase</keyword>
<dbReference type="InterPro" id="IPR012337">
    <property type="entry name" value="RNaseH-like_sf"/>
</dbReference>
<dbReference type="Pfam" id="PF00929">
    <property type="entry name" value="RNase_T"/>
    <property type="match status" value="1"/>
</dbReference>
<proteinExistence type="predicted"/>
<evidence type="ECO:0000313" key="10">
    <source>
        <dbReference type="Proteomes" id="UP000290567"/>
    </source>
</evidence>
<keyword evidence="10" id="KW-1185">Reference proteome</keyword>
<dbReference type="Proteomes" id="UP000290567">
    <property type="component" value="Unassembled WGS sequence"/>
</dbReference>
<dbReference type="CDD" id="cd06130">
    <property type="entry name" value="DNA_pol_III_epsilon_like"/>
    <property type="match status" value="1"/>
</dbReference>
<dbReference type="GO" id="GO:0008408">
    <property type="term" value="F:3'-5' exonuclease activity"/>
    <property type="evidence" value="ECO:0007669"/>
    <property type="project" value="TreeGrafter"/>
</dbReference>
<dbReference type="RefSeq" id="WP_146622856.1">
    <property type="nucleotide sequence ID" value="NZ_BJCC01000018.1"/>
</dbReference>
<keyword evidence="2" id="KW-0548">Nucleotidyltransferase</keyword>
<evidence type="ECO:0000256" key="2">
    <source>
        <dbReference type="ARBA" id="ARBA00022695"/>
    </source>
</evidence>
<accession>A0A4P5P957</accession>
<evidence type="ECO:0000313" key="9">
    <source>
        <dbReference type="EMBL" id="GCF94430.1"/>
    </source>
</evidence>
<dbReference type="GO" id="GO:0003676">
    <property type="term" value="F:nucleic acid binding"/>
    <property type="evidence" value="ECO:0007669"/>
    <property type="project" value="InterPro"/>
</dbReference>
<dbReference type="Gene3D" id="3.30.420.10">
    <property type="entry name" value="Ribonuclease H-like superfamily/Ribonuclease H"/>
    <property type="match status" value="1"/>
</dbReference>
<dbReference type="FunFam" id="3.30.420.10:FF:000045">
    <property type="entry name" value="3'-5' exonuclease DinG"/>
    <property type="match status" value="1"/>
</dbReference>
<keyword evidence="1" id="KW-0808">Transferase</keyword>
<comment type="caution">
    <text evidence="9">The sequence shown here is derived from an EMBL/GenBank/DDBJ whole genome shotgun (WGS) entry which is preliminary data.</text>
</comment>
<dbReference type="SMART" id="SM00479">
    <property type="entry name" value="EXOIII"/>
    <property type="match status" value="1"/>
</dbReference>
<sequence length="177" mass="20377">MNFIAMDFETANYQPHSACSLALVMVKNSRIVGEYYSLIQPETDFFWKNIQIHGIHPEDVADAPKFPEVWQEIQHYYQNNRLIVAHNAGFDTNVLAGCLDYYHLPQPNYLSLCTVRTSRKLFPEMTSHRLNMVCQELGIPLERHHDALEDSRACAKILLYQEAHFGVAPLKKLVTSL</sequence>
<dbReference type="GO" id="GO:0005829">
    <property type="term" value="C:cytosol"/>
    <property type="evidence" value="ECO:0007669"/>
    <property type="project" value="TreeGrafter"/>
</dbReference>
<dbReference type="PANTHER" id="PTHR30231:SF42">
    <property type="entry name" value="EXONUCLEASE"/>
    <property type="match status" value="1"/>
</dbReference>